<reference evidence="8" key="1">
    <citation type="submission" date="2009-11" db="EMBL/GenBank/DDBJ databases">
        <title>The complete chromosome 1 of Sphaerobacter thermophilus DSM 20745.</title>
        <authorList>
            <person name="Lucas S."/>
            <person name="Copeland A."/>
            <person name="Lapidus A."/>
            <person name="Glavina del Rio T."/>
            <person name="Dalin E."/>
            <person name="Tice H."/>
            <person name="Bruce D."/>
            <person name="Goodwin L."/>
            <person name="Pitluck S."/>
            <person name="Kyrpides N."/>
            <person name="Mavromatis K."/>
            <person name="Ivanova N."/>
            <person name="Mikhailova N."/>
            <person name="LaButti K.M."/>
            <person name="Clum A."/>
            <person name="Sun H.I."/>
            <person name="Brettin T."/>
            <person name="Detter J.C."/>
            <person name="Han C."/>
            <person name="Larimer F."/>
            <person name="Land M."/>
            <person name="Hauser L."/>
            <person name="Markowitz V."/>
            <person name="Cheng J.F."/>
            <person name="Hugenholtz P."/>
            <person name="Woyke T."/>
            <person name="Wu D."/>
            <person name="Steenblock K."/>
            <person name="Schneider S."/>
            <person name="Pukall R."/>
            <person name="Goeker M."/>
            <person name="Klenk H.P."/>
            <person name="Eisen J.A."/>
        </authorList>
    </citation>
    <scope>NUCLEOTIDE SEQUENCE [LARGE SCALE GENOMIC DNA]</scope>
    <source>
        <strain evidence="8">ATCC 49802 / DSM 20745 / S 6022</strain>
    </source>
</reference>
<evidence type="ECO:0000256" key="5">
    <source>
        <dbReference type="SAM" id="MobiDB-lite"/>
    </source>
</evidence>
<keyword evidence="3" id="KW-0813">Transport</keyword>
<reference evidence="7 8" key="2">
    <citation type="journal article" date="2010" name="Stand. Genomic Sci.">
        <title>Complete genome sequence of Desulfohalobium retbaense type strain (HR(100)).</title>
        <authorList>
            <person name="Spring S."/>
            <person name="Nolan M."/>
            <person name="Lapidus A."/>
            <person name="Glavina Del Rio T."/>
            <person name="Copeland A."/>
            <person name="Tice H."/>
            <person name="Cheng J.F."/>
            <person name="Lucas S."/>
            <person name="Land M."/>
            <person name="Chen F."/>
            <person name="Bruce D."/>
            <person name="Goodwin L."/>
            <person name="Pitluck S."/>
            <person name="Ivanova N."/>
            <person name="Mavromatis K."/>
            <person name="Mikhailova N."/>
            <person name="Pati A."/>
            <person name="Chen A."/>
            <person name="Palaniappan K."/>
            <person name="Hauser L."/>
            <person name="Chang Y.J."/>
            <person name="Jeffries C.D."/>
            <person name="Munk C."/>
            <person name="Kiss H."/>
            <person name="Chain P."/>
            <person name="Han C."/>
            <person name="Brettin T."/>
            <person name="Detter J.C."/>
            <person name="Schuler E."/>
            <person name="Goker M."/>
            <person name="Rohde M."/>
            <person name="Bristow J."/>
            <person name="Eisen J.A."/>
            <person name="Markowitz V."/>
            <person name="Hugenholtz P."/>
            <person name="Kyrpides N.C."/>
            <person name="Klenk H.P."/>
        </authorList>
    </citation>
    <scope>NUCLEOTIDE SEQUENCE [LARGE SCALE GENOMIC DNA]</scope>
    <source>
        <strain evidence="8">ATCC 49802 / DSM 20745 / S 6022</strain>
    </source>
</reference>
<dbReference type="Gene3D" id="3.10.105.10">
    <property type="entry name" value="Dipeptide-binding Protein, Domain 3"/>
    <property type="match status" value="1"/>
</dbReference>
<dbReference type="Pfam" id="PF00496">
    <property type="entry name" value="SBP_bac_5"/>
    <property type="match status" value="1"/>
</dbReference>
<dbReference type="RefSeq" id="WP_012872888.1">
    <property type="nucleotide sequence ID" value="NC_013523.1"/>
</dbReference>
<evidence type="ECO:0000256" key="2">
    <source>
        <dbReference type="ARBA" id="ARBA00005695"/>
    </source>
</evidence>
<keyword evidence="8" id="KW-1185">Reference proteome</keyword>
<dbReference type="GO" id="GO:0030288">
    <property type="term" value="C:outer membrane-bounded periplasmic space"/>
    <property type="evidence" value="ECO:0007669"/>
    <property type="project" value="UniProtKB-ARBA"/>
</dbReference>
<dbReference type="InterPro" id="IPR030678">
    <property type="entry name" value="Peptide/Ni-bd"/>
</dbReference>
<keyword evidence="4" id="KW-0732">Signal</keyword>
<dbReference type="HOGENOM" id="CLU_017028_7_2_0"/>
<dbReference type="InterPro" id="IPR000914">
    <property type="entry name" value="SBP_5_dom"/>
</dbReference>
<proteinExistence type="inferred from homology"/>
<name>D1C7X6_SPHTD</name>
<dbReference type="CDD" id="cd08512">
    <property type="entry name" value="PBP2_NikA_DppA_OppA_like_7"/>
    <property type="match status" value="1"/>
</dbReference>
<dbReference type="InterPro" id="IPR039424">
    <property type="entry name" value="SBP_5"/>
</dbReference>
<comment type="subcellular location">
    <subcellularLocation>
        <location evidence="1">Cell envelope</location>
    </subcellularLocation>
</comment>
<evidence type="ECO:0000256" key="4">
    <source>
        <dbReference type="ARBA" id="ARBA00022729"/>
    </source>
</evidence>
<organism evidence="7 8">
    <name type="scientific">Sphaerobacter thermophilus (strain ATCC 49802 / DSM 20745 / KCCM 41009 / NCIMB 13125 / S 6022)</name>
    <dbReference type="NCBI Taxonomy" id="479434"/>
    <lineage>
        <taxon>Bacteria</taxon>
        <taxon>Pseudomonadati</taxon>
        <taxon>Thermomicrobiota</taxon>
        <taxon>Thermomicrobia</taxon>
        <taxon>Sphaerobacterales</taxon>
        <taxon>Sphaerobacterineae</taxon>
        <taxon>Sphaerobacteraceae</taxon>
        <taxon>Sphaerobacter</taxon>
    </lineage>
</organism>
<evidence type="ECO:0000259" key="6">
    <source>
        <dbReference type="Pfam" id="PF00496"/>
    </source>
</evidence>
<gene>
    <name evidence="7" type="ordered locus">Sthe_2432</name>
</gene>
<dbReference type="PIRSF" id="PIRSF002741">
    <property type="entry name" value="MppA"/>
    <property type="match status" value="1"/>
</dbReference>
<dbReference type="KEGG" id="sti:Sthe_2432"/>
<dbReference type="STRING" id="479434.Sthe_2432"/>
<dbReference type="eggNOG" id="COG0747">
    <property type="taxonomic scope" value="Bacteria"/>
</dbReference>
<dbReference type="EMBL" id="CP001823">
    <property type="protein sequence ID" value="ACZ39847.1"/>
    <property type="molecule type" value="Genomic_DNA"/>
</dbReference>
<dbReference type="Gene3D" id="3.40.190.10">
    <property type="entry name" value="Periplasmic binding protein-like II"/>
    <property type="match status" value="1"/>
</dbReference>
<accession>D1C7X6</accession>
<sequence length="555" mass="60699">MLGTSRRWPYLVLVFLLLIFPVACGSGSSAPQESGDATEAPTDAPSNGEQSGKRLVIARHTDINSLDPHRAFCDTCQIVITATYQRLVGLDLSDNRTLIPQLATEWSSNEDLTQYTFKLDERATFADGSPVEAKDVKWSLERLHNLKGSPSFFMDGLESIETPDDRTVVINLAKPDSAFLAKMASPYAAIVNSDLAMENGATADPDADTTDTAEAWFMSNSAGSGPYVLVSYRERDEIVLTANENFWGDPPAIKDVTIREVMDAVAQRQLLEGGDVSIAMQISPDVAADMQSGGDIIIENVPSFNFLYLVLSPGARGLGDELNEKVRQAIRYAIDYEGLIDVTLGGAGRKQATAIPNGFLGTENLPLPERDLDRARQLMAEGGYPDGFTIDARYPNMNVYGVDFNIMMQKIQTDLKEIGIELNLQPIEFAVWLEERVDPGIPVSAGYYAPDHTDPSQYIEYFAMIPGGAWAGRVGGPDAGDVVNDTVVELYAQALAASDEATRAELYEQIGREMIEEAYIIALMNPDLVLAYRSDVQGMHYSGCCNLEIAKLSWK</sequence>
<evidence type="ECO:0000256" key="3">
    <source>
        <dbReference type="ARBA" id="ARBA00022448"/>
    </source>
</evidence>
<evidence type="ECO:0000313" key="7">
    <source>
        <dbReference type="EMBL" id="ACZ39847.1"/>
    </source>
</evidence>
<comment type="similarity">
    <text evidence="2">Belongs to the bacterial solute-binding protein 5 family.</text>
</comment>
<evidence type="ECO:0000256" key="1">
    <source>
        <dbReference type="ARBA" id="ARBA00004196"/>
    </source>
</evidence>
<dbReference type="GO" id="GO:1904680">
    <property type="term" value="F:peptide transmembrane transporter activity"/>
    <property type="evidence" value="ECO:0007669"/>
    <property type="project" value="TreeGrafter"/>
</dbReference>
<feature type="domain" description="Solute-binding protein family 5" evidence="6">
    <location>
        <begin position="98"/>
        <end position="462"/>
    </location>
</feature>
<dbReference type="SUPFAM" id="SSF53850">
    <property type="entry name" value="Periplasmic binding protein-like II"/>
    <property type="match status" value="1"/>
</dbReference>
<dbReference type="GO" id="GO:0043190">
    <property type="term" value="C:ATP-binding cassette (ABC) transporter complex"/>
    <property type="evidence" value="ECO:0007669"/>
    <property type="project" value="InterPro"/>
</dbReference>
<protein>
    <submittedName>
        <fullName evidence="7">Extracellular solute-binding protein family 5</fullName>
    </submittedName>
</protein>
<feature type="region of interest" description="Disordered" evidence="5">
    <location>
        <begin position="30"/>
        <end position="52"/>
    </location>
</feature>
<dbReference type="OrthoDB" id="239741at2"/>
<dbReference type="PANTHER" id="PTHR30290:SF10">
    <property type="entry name" value="PERIPLASMIC OLIGOPEPTIDE-BINDING PROTEIN-RELATED"/>
    <property type="match status" value="1"/>
</dbReference>
<dbReference type="GO" id="GO:0015833">
    <property type="term" value="P:peptide transport"/>
    <property type="evidence" value="ECO:0007669"/>
    <property type="project" value="TreeGrafter"/>
</dbReference>
<dbReference type="PANTHER" id="PTHR30290">
    <property type="entry name" value="PERIPLASMIC BINDING COMPONENT OF ABC TRANSPORTER"/>
    <property type="match status" value="1"/>
</dbReference>
<dbReference type="AlphaFoldDB" id="D1C7X6"/>
<dbReference type="InParanoid" id="D1C7X6"/>
<evidence type="ECO:0000313" key="8">
    <source>
        <dbReference type="Proteomes" id="UP000002027"/>
    </source>
</evidence>
<dbReference type="Proteomes" id="UP000002027">
    <property type="component" value="Chromosome 1"/>
</dbReference>